<keyword evidence="6" id="KW-0411">Iron-sulfur</keyword>
<dbReference type="EMBL" id="AP009389">
    <property type="protein sequence ID" value="BAF58775.1"/>
    <property type="molecule type" value="Genomic_DNA"/>
</dbReference>
<keyword evidence="10" id="KW-1185">Reference proteome</keyword>
<keyword evidence="3" id="KW-0949">S-adenosyl-L-methionine</keyword>
<dbReference type="GO" id="GO:0051539">
    <property type="term" value="F:4 iron, 4 sulfur cluster binding"/>
    <property type="evidence" value="ECO:0007669"/>
    <property type="project" value="UniProtKB-KW"/>
</dbReference>
<dbReference type="InterPro" id="IPR023913">
    <property type="entry name" value="MftC"/>
</dbReference>
<evidence type="ECO:0000256" key="7">
    <source>
        <dbReference type="ARBA" id="ARBA00023239"/>
    </source>
</evidence>
<dbReference type="GO" id="GO:0046872">
    <property type="term" value="F:metal ion binding"/>
    <property type="evidence" value="ECO:0007669"/>
    <property type="project" value="UniProtKB-KW"/>
</dbReference>
<keyword evidence="5" id="KW-0408">Iron</keyword>
<dbReference type="InterPro" id="IPR013785">
    <property type="entry name" value="Aldolase_TIM"/>
</dbReference>
<protein>
    <submittedName>
        <fullName evidence="9">Predicted Fe-S oxidoreductases</fullName>
    </submittedName>
</protein>
<dbReference type="InterPro" id="IPR050377">
    <property type="entry name" value="Radical_SAM_PqqE_MftC-like"/>
</dbReference>
<dbReference type="Proteomes" id="UP000006556">
    <property type="component" value="Chromosome"/>
</dbReference>
<proteinExistence type="predicted"/>
<evidence type="ECO:0000256" key="4">
    <source>
        <dbReference type="ARBA" id="ARBA00022723"/>
    </source>
</evidence>
<dbReference type="Pfam" id="PF13186">
    <property type="entry name" value="SPASM"/>
    <property type="match status" value="1"/>
</dbReference>
<feature type="domain" description="Radical SAM core" evidence="8">
    <location>
        <begin position="8"/>
        <end position="222"/>
    </location>
</feature>
<evidence type="ECO:0000259" key="8">
    <source>
        <dbReference type="PROSITE" id="PS51918"/>
    </source>
</evidence>
<dbReference type="STRING" id="370438.PTH_0594"/>
<dbReference type="NCBIfam" id="TIGR04085">
    <property type="entry name" value="rSAM_more_4Fe4S"/>
    <property type="match status" value="1"/>
</dbReference>
<dbReference type="InterPro" id="IPR034480">
    <property type="entry name" value="Heme_synthase-like"/>
</dbReference>
<dbReference type="InterPro" id="IPR007197">
    <property type="entry name" value="rSAM"/>
</dbReference>
<evidence type="ECO:0000256" key="1">
    <source>
        <dbReference type="ARBA" id="ARBA00001966"/>
    </source>
</evidence>
<dbReference type="SFLD" id="SFLDF00316">
    <property type="entry name" value="C-terminal_tyrosine_decarboxyl"/>
    <property type="match status" value="1"/>
</dbReference>
<dbReference type="PIRSF" id="PIRSF037420">
    <property type="entry name" value="PQQ_syn_pqqE"/>
    <property type="match status" value="1"/>
</dbReference>
<dbReference type="eggNOG" id="COG0535">
    <property type="taxonomic scope" value="Bacteria"/>
</dbReference>
<dbReference type="CDD" id="cd01335">
    <property type="entry name" value="Radical_SAM"/>
    <property type="match status" value="1"/>
</dbReference>
<dbReference type="NCBIfam" id="TIGR03962">
    <property type="entry name" value="mycofact_rSAM"/>
    <property type="match status" value="1"/>
</dbReference>
<dbReference type="AlphaFoldDB" id="A5D4R6"/>
<dbReference type="SFLD" id="SFLDS00029">
    <property type="entry name" value="Radical_SAM"/>
    <property type="match status" value="1"/>
</dbReference>
<dbReference type="SFLD" id="SFLDG01386">
    <property type="entry name" value="main_SPASM_domain-containing"/>
    <property type="match status" value="1"/>
</dbReference>
<dbReference type="SFLD" id="SFLDG01385">
    <property type="entry name" value="heme_carboxy_lyase_like"/>
    <property type="match status" value="1"/>
</dbReference>
<dbReference type="Gene3D" id="3.20.20.70">
    <property type="entry name" value="Aldolase class I"/>
    <property type="match status" value="1"/>
</dbReference>
<keyword evidence="7" id="KW-0456">Lyase</keyword>
<reference evidence="10" key="1">
    <citation type="journal article" date="2008" name="Genome Res.">
        <title>The genome of Pelotomaculum thermopropionicum reveals niche-associated evolution in anaerobic microbiota.</title>
        <authorList>
            <person name="Kosaka T."/>
            <person name="Kato S."/>
            <person name="Shimoyama T."/>
            <person name="Ishii S."/>
            <person name="Abe T."/>
            <person name="Watanabe K."/>
        </authorList>
    </citation>
    <scope>NUCLEOTIDE SEQUENCE [LARGE SCALE GENOMIC DNA]</scope>
    <source>
        <strain evidence="10">DSM 13744 / JCM 10971 / SI</strain>
    </source>
</reference>
<dbReference type="HOGENOM" id="CLU_009273_4_2_9"/>
<dbReference type="PANTHER" id="PTHR11228">
    <property type="entry name" value="RADICAL SAM DOMAIN PROTEIN"/>
    <property type="match status" value="1"/>
</dbReference>
<evidence type="ECO:0000256" key="2">
    <source>
        <dbReference type="ARBA" id="ARBA00022485"/>
    </source>
</evidence>
<dbReference type="SFLD" id="SFLDG01067">
    <property type="entry name" value="SPASM/twitch_domain_containing"/>
    <property type="match status" value="1"/>
</dbReference>
<evidence type="ECO:0000313" key="10">
    <source>
        <dbReference type="Proteomes" id="UP000006556"/>
    </source>
</evidence>
<keyword evidence="4" id="KW-0479">Metal-binding</keyword>
<dbReference type="SMART" id="SM00729">
    <property type="entry name" value="Elp3"/>
    <property type="match status" value="1"/>
</dbReference>
<dbReference type="PROSITE" id="PS51918">
    <property type="entry name" value="RADICAL_SAM"/>
    <property type="match status" value="1"/>
</dbReference>
<evidence type="ECO:0000256" key="6">
    <source>
        <dbReference type="ARBA" id="ARBA00023014"/>
    </source>
</evidence>
<dbReference type="KEGG" id="pth:PTH_0594"/>
<evidence type="ECO:0000256" key="5">
    <source>
        <dbReference type="ARBA" id="ARBA00023004"/>
    </source>
</evidence>
<accession>A5D4R6</accession>
<dbReference type="Pfam" id="PF04055">
    <property type="entry name" value="Radical_SAM"/>
    <property type="match status" value="1"/>
</dbReference>
<evidence type="ECO:0000256" key="3">
    <source>
        <dbReference type="ARBA" id="ARBA00022691"/>
    </source>
</evidence>
<comment type="cofactor">
    <cofactor evidence="1">
        <name>[4Fe-4S] cluster</name>
        <dbReference type="ChEBI" id="CHEBI:49883"/>
    </cofactor>
</comment>
<dbReference type="GO" id="GO:0003824">
    <property type="term" value="F:catalytic activity"/>
    <property type="evidence" value="ECO:0007669"/>
    <property type="project" value="InterPro"/>
</dbReference>
<dbReference type="InterPro" id="IPR058240">
    <property type="entry name" value="rSAM_sf"/>
</dbReference>
<dbReference type="SUPFAM" id="SSF102114">
    <property type="entry name" value="Radical SAM enzymes"/>
    <property type="match status" value="1"/>
</dbReference>
<keyword evidence="2" id="KW-0004">4Fe-4S</keyword>
<gene>
    <name evidence="9" type="ordered locus">PTH_0594</name>
</gene>
<dbReference type="PANTHER" id="PTHR11228:SF7">
    <property type="entry name" value="PQQA PEPTIDE CYCLASE"/>
    <property type="match status" value="1"/>
</dbReference>
<dbReference type="InterPro" id="IPR023885">
    <property type="entry name" value="4Fe4S-binding_SPASM_dom"/>
</dbReference>
<evidence type="ECO:0000313" key="9">
    <source>
        <dbReference type="EMBL" id="BAF58775.1"/>
    </source>
</evidence>
<sequence>MKSSTWTMRLKAPVCLTWQITGRCNLSCIHCLAGSSGDGPDRLSMGEVRHFLDDLARMKVFYINIGGGEPLLHPRFFDIVDYALKRDIYVQFSTNGTLIDRAVAAEIAGRGLRVQVSLDGWKPAVNDPVRGRGTFQQAVKAIRLLRERNVDVSVNCVVTRETIAGLDEMLRLANRFGAGLRLSRLRPAGRARDRWRKMVPDREQYRRLYHWLMEHPEVRTGDSFFFLSAFGAPLPGLCFCGAGKLTCSVDPAGNVYPCPFTVDKALIAGNIREKPLSELWLEGLLNYWPAAGPEACRGCPAYGRCRGGCRGASFLVYGNCNMADPECLRGVVNERAFV</sequence>
<dbReference type="InterPro" id="IPR017200">
    <property type="entry name" value="PqqE-like"/>
</dbReference>
<name>A5D4R6_PELTS</name>
<organism evidence="9 10">
    <name type="scientific">Pelotomaculum thermopropionicum (strain DSM 13744 / JCM 10971 / SI)</name>
    <dbReference type="NCBI Taxonomy" id="370438"/>
    <lineage>
        <taxon>Bacteria</taxon>
        <taxon>Bacillati</taxon>
        <taxon>Bacillota</taxon>
        <taxon>Clostridia</taxon>
        <taxon>Eubacteriales</taxon>
        <taxon>Desulfotomaculaceae</taxon>
        <taxon>Pelotomaculum</taxon>
    </lineage>
</organism>
<dbReference type="InterPro" id="IPR006638">
    <property type="entry name" value="Elp3/MiaA/NifB-like_rSAM"/>
</dbReference>